<dbReference type="OMA" id="PNDGHAS"/>
<feature type="region of interest" description="Disordered" evidence="1">
    <location>
        <begin position="621"/>
        <end position="655"/>
    </location>
</feature>
<dbReference type="CDD" id="cd00130">
    <property type="entry name" value="PAS"/>
    <property type="match status" value="1"/>
</dbReference>
<dbReference type="NCBIfam" id="TIGR00229">
    <property type="entry name" value="sensory_box"/>
    <property type="match status" value="1"/>
</dbReference>
<dbReference type="EMBL" id="JMSN01000012">
    <property type="protein sequence ID" value="KDN52229.1"/>
    <property type="molecule type" value="Genomic_DNA"/>
</dbReference>
<feature type="region of interest" description="Disordered" evidence="1">
    <location>
        <begin position="343"/>
        <end position="424"/>
    </location>
</feature>
<dbReference type="AlphaFoldDB" id="A0A066WMJ5"/>
<feature type="region of interest" description="Disordered" evidence="1">
    <location>
        <begin position="743"/>
        <end position="784"/>
    </location>
</feature>
<dbReference type="GeneID" id="25263262"/>
<comment type="caution">
    <text evidence="3">The sequence shown here is derived from an EMBL/GenBank/DDBJ whole genome shotgun (WGS) entry which is preliminary data.</text>
</comment>
<feature type="region of interest" description="Disordered" evidence="1">
    <location>
        <begin position="531"/>
        <end position="595"/>
    </location>
</feature>
<dbReference type="STRING" id="1037660.A0A066WMJ5"/>
<feature type="compositionally biased region" description="Low complexity" evidence="1">
    <location>
        <begin position="413"/>
        <end position="424"/>
    </location>
</feature>
<feature type="region of interest" description="Disordered" evidence="1">
    <location>
        <begin position="194"/>
        <end position="327"/>
    </location>
</feature>
<evidence type="ECO:0000313" key="3">
    <source>
        <dbReference type="EMBL" id="KDN52229.1"/>
    </source>
</evidence>
<feature type="region of interest" description="Disordered" evidence="1">
    <location>
        <begin position="54"/>
        <end position="104"/>
    </location>
</feature>
<dbReference type="SUPFAM" id="SSF55785">
    <property type="entry name" value="PYP-like sensor domain (PAS domain)"/>
    <property type="match status" value="1"/>
</dbReference>
<feature type="region of interest" description="Disordered" evidence="1">
    <location>
        <begin position="450"/>
        <end position="496"/>
    </location>
</feature>
<dbReference type="Gene3D" id="3.30.450.20">
    <property type="entry name" value="PAS domain"/>
    <property type="match status" value="1"/>
</dbReference>
<dbReference type="InterPro" id="IPR035965">
    <property type="entry name" value="PAS-like_dom_sf"/>
</dbReference>
<feature type="domain" description="PAS" evidence="2">
    <location>
        <begin position="663"/>
        <end position="727"/>
    </location>
</feature>
<feature type="compositionally biased region" description="Low complexity" evidence="1">
    <location>
        <begin position="450"/>
        <end position="478"/>
    </location>
</feature>
<dbReference type="SMART" id="SM00091">
    <property type="entry name" value="PAS"/>
    <property type="match status" value="1"/>
</dbReference>
<evidence type="ECO:0000256" key="1">
    <source>
        <dbReference type="SAM" id="MobiDB-lite"/>
    </source>
</evidence>
<sequence length="784" mass="82661">MKSSMDPLDQRNNAELQAMIQEYGAAQAAQSAKRLSSSSTNMTGIVGALTGAPRGGEGCSMGSGNVPSSNRSSFDKPHVPIGAQGVPGQGGAQMTLSGSRDTTGGVSAVAATATEAYGGPIGFSMQQRLSGSGINEGVQAAMQRQGVGANGGMGSGNAVANWLQQMQHQQRQQLHEQQLQYQLQLQQQQRHFEEQQRQLQQRHNQKQQHQQQEQAGSDVFGSTSSSGAGLSRQYPFSANATPSTTLAGPMPAMISQAPGPMGPMKIQQASASSAPIMQQSHSIDPQEMQAILSRTPKQSRRRMTVGTDFRPQVDQGSSSNDTTSAAAAANRRVLVDSPIRQFHKQNQPAGGHPYQTPRSSVPMVPNNSGRSNDGVVTGSDGGVSMRERMSSRNGGGSGPVPGHGNGIGPGPDGSPIRSQSLSERLQQSGFVSFSDMAAVANNYAMQQKQQPYQQQQAHQQQQAEQQAQAQAQQQQQRASWSSTAAGPSRGGEMMDFSMSSRSISSQSFGPGIPVTKDEPRRISLDAWTQEDTQEARHMQHQRSKSNLLPMGGSSDMSASNSHPGFMLDASGYIQPGMSSGNPDSSSSGGSASQAIQSSLIGGGTAKGSTFLSHPILPPSALGGHAASHPPGLGSKILRGADANTPSGTSTATDLTKRKGWSSRMVDELLDFVHVLDPQSNILFASPSIVDMTGWRAEELKGKKLTDFVHPDDISLVQRNLSASLESAKPEIHMYFRFMKKRINNSGKPSRSPSDAAGDVSSGDSGPGNVGQGRFNSQGSDEGDG</sequence>
<feature type="compositionally biased region" description="Polar residues" evidence="1">
    <location>
        <begin position="773"/>
        <end position="784"/>
    </location>
</feature>
<feature type="compositionally biased region" description="Polar residues" evidence="1">
    <location>
        <begin position="267"/>
        <end position="283"/>
    </location>
</feature>
<feature type="compositionally biased region" description="Low complexity" evidence="1">
    <location>
        <begin position="751"/>
        <end position="763"/>
    </location>
</feature>
<dbReference type="OrthoDB" id="2162994at2759"/>
<gene>
    <name evidence="3" type="ORF">K437DRAFT_24757</name>
</gene>
<reference evidence="3 4" key="1">
    <citation type="submission" date="2014-05" db="EMBL/GenBank/DDBJ databases">
        <title>Draft genome sequence of a rare smut relative, Tilletiaria anomala UBC 951.</title>
        <authorList>
            <consortium name="DOE Joint Genome Institute"/>
            <person name="Toome M."/>
            <person name="Kuo A."/>
            <person name="Henrissat B."/>
            <person name="Lipzen A."/>
            <person name="Tritt A."/>
            <person name="Yoshinaga Y."/>
            <person name="Zane M."/>
            <person name="Barry K."/>
            <person name="Grigoriev I.V."/>
            <person name="Spatafora J.W."/>
            <person name="Aimea M.C."/>
        </authorList>
    </citation>
    <scope>NUCLEOTIDE SEQUENCE [LARGE SCALE GENOMIC DNA]</scope>
    <source>
        <strain evidence="3 4">UBC 951</strain>
    </source>
</reference>
<dbReference type="InterPro" id="IPR013655">
    <property type="entry name" value="PAS_fold_3"/>
</dbReference>
<feature type="compositionally biased region" description="Low complexity" evidence="1">
    <location>
        <begin position="197"/>
        <end position="214"/>
    </location>
</feature>
<dbReference type="InParanoid" id="A0A066WMJ5"/>
<dbReference type="RefSeq" id="XP_013245049.1">
    <property type="nucleotide sequence ID" value="XM_013389595.1"/>
</dbReference>
<protein>
    <recommendedName>
        <fullName evidence="2">PAS domain-containing protein</fullName>
    </recommendedName>
</protein>
<feature type="compositionally biased region" description="Low complexity" evidence="1">
    <location>
        <begin position="317"/>
        <end position="327"/>
    </location>
</feature>
<dbReference type="Pfam" id="PF08447">
    <property type="entry name" value="PAS_3"/>
    <property type="match status" value="1"/>
</dbReference>
<dbReference type="HOGENOM" id="CLU_357598_0_0_1"/>
<evidence type="ECO:0000313" key="4">
    <source>
        <dbReference type="Proteomes" id="UP000027361"/>
    </source>
</evidence>
<proteinExistence type="predicted"/>
<dbReference type="PROSITE" id="PS50112">
    <property type="entry name" value="PAS"/>
    <property type="match status" value="1"/>
</dbReference>
<dbReference type="InterPro" id="IPR000014">
    <property type="entry name" value="PAS"/>
</dbReference>
<feature type="compositionally biased region" description="Low complexity" evidence="1">
    <location>
        <begin position="575"/>
        <end position="595"/>
    </location>
</feature>
<feature type="compositionally biased region" description="Polar residues" evidence="1">
    <location>
        <begin position="62"/>
        <end position="72"/>
    </location>
</feature>
<accession>A0A066WMJ5</accession>
<keyword evidence="4" id="KW-1185">Reference proteome</keyword>
<evidence type="ECO:0000259" key="2">
    <source>
        <dbReference type="PROSITE" id="PS50112"/>
    </source>
</evidence>
<dbReference type="Proteomes" id="UP000027361">
    <property type="component" value="Unassembled WGS sequence"/>
</dbReference>
<feature type="compositionally biased region" description="Low complexity" evidence="1">
    <location>
        <begin position="373"/>
        <end position="384"/>
    </location>
</feature>
<feature type="compositionally biased region" description="Polar residues" evidence="1">
    <location>
        <begin position="643"/>
        <end position="653"/>
    </location>
</feature>
<organism evidence="3 4">
    <name type="scientific">Tilletiaria anomala (strain ATCC 24038 / CBS 436.72 / UBC 951)</name>
    <dbReference type="NCBI Taxonomy" id="1037660"/>
    <lineage>
        <taxon>Eukaryota</taxon>
        <taxon>Fungi</taxon>
        <taxon>Dikarya</taxon>
        <taxon>Basidiomycota</taxon>
        <taxon>Ustilaginomycotina</taxon>
        <taxon>Exobasidiomycetes</taxon>
        <taxon>Georgefischeriales</taxon>
        <taxon>Tilletiariaceae</taxon>
        <taxon>Tilletiaria</taxon>
    </lineage>
</organism>
<feature type="compositionally biased region" description="Gly residues" evidence="1">
    <location>
        <begin position="393"/>
        <end position="411"/>
    </location>
</feature>
<feature type="compositionally biased region" description="Polar residues" evidence="1">
    <location>
        <begin position="220"/>
        <end position="246"/>
    </location>
</feature>
<name>A0A066WMJ5_TILAU</name>